<keyword evidence="1" id="KW-0521">NADP</keyword>
<feature type="region of interest" description="Disordered" evidence="2">
    <location>
        <begin position="309"/>
        <end position="331"/>
    </location>
</feature>
<evidence type="ECO:0000313" key="4">
    <source>
        <dbReference type="EMBL" id="MDO3635147.1"/>
    </source>
</evidence>
<dbReference type="RefSeq" id="WP_302913112.1">
    <property type="nucleotide sequence ID" value="NZ_JAUMSQ010000021.1"/>
</dbReference>
<evidence type="ECO:0000256" key="1">
    <source>
        <dbReference type="ARBA" id="ARBA00022857"/>
    </source>
</evidence>
<protein>
    <submittedName>
        <fullName evidence="4">NADP-dependent oxidoreductase</fullName>
        <ecNumber evidence="4">1.-.-.-</ecNumber>
    </submittedName>
</protein>
<dbReference type="EC" id="1.-.-.-" evidence="4"/>
<accession>A0ABT8UBK1</accession>
<dbReference type="InterPro" id="IPR020843">
    <property type="entry name" value="ER"/>
</dbReference>
<dbReference type="Gene3D" id="3.40.50.720">
    <property type="entry name" value="NAD(P)-binding Rossmann-like Domain"/>
    <property type="match status" value="1"/>
</dbReference>
<dbReference type="SUPFAM" id="SSF50129">
    <property type="entry name" value="GroES-like"/>
    <property type="match status" value="1"/>
</dbReference>
<dbReference type="Gene3D" id="3.90.180.10">
    <property type="entry name" value="Medium-chain alcohol dehydrogenases, catalytic domain"/>
    <property type="match status" value="1"/>
</dbReference>
<sequence>MRAVRFTRYGGPEVLDVAEVPSPAPAAGEVLVAVVAAATNPGEIGIREGRYAAMWPAHFPEGQGNDFAGYVVETGEATSGFQVGDEVIGFAPRRAQAEYVALGAQRLAPKPAGLPWEVAATVAGAGATAWASVAAVDPQAGETIVVSAAAGGVGIYAAQLARLRGADVIGTCGAANFERLAALGIRPVHYGPDLARRLRDLAPGGIDGFIDTFGGGNVATAIDLGVLPQRINTLIDHEAVRRFGVHSEAQEQADTPEVWSALAALIARGEISVPIADVYRFTTDHVRQAYHDVGTRRVTGKRVLRIAPSPEPVAPLGDPVQHEVPQGPGAV</sequence>
<dbReference type="SMART" id="SM00829">
    <property type="entry name" value="PKS_ER"/>
    <property type="match status" value="1"/>
</dbReference>
<dbReference type="InterPro" id="IPR011032">
    <property type="entry name" value="GroES-like_sf"/>
</dbReference>
<dbReference type="GO" id="GO:0016491">
    <property type="term" value="F:oxidoreductase activity"/>
    <property type="evidence" value="ECO:0007669"/>
    <property type="project" value="UniProtKB-KW"/>
</dbReference>
<evidence type="ECO:0000256" key="2">
    <source>
        <dbReference type="SAM" id="MobiDB-lite"/>
    </source>
</evidence>
<gene>
    <name evidence="4" type="ORF">Q2100_05245</name>
</gene>
<dbReference type="Proteomes" id="UP001168823">
    <property type="component" value="Unassembled WGS sequence"/>
</dbReference>
<dbReference type="CDD" id="cd05289">
    <property type="entry name" value="MDR_like_2"/>
    <property type="match status" value="1"/>
</dbReference>
<keyword evidence="5" id="KW-1185">Reference proteome</keyword>
<proteinExistence type="predicted"/>
<dbReference type="PANTHER" id="PTHR44154">
    <property type="entry name" value="QUINONE OXIDOREDUCTASE"/>
    <property type="match status" value="1"/>
</dbReference>
<dbReference type="PANTHER" id="PTHR44154:SF1">
    <property type="entry name" value="QUINONE OXIDOREDUCTASE"/>
    <property type="match status" value="1"/>
</dbReference>
<dbReference type="Pfam" id="PF08240">
    <property type="entry name" value="ADH_N"/>
    <property type="match status" value="1"/>
</dbReference>
<dbReference type="InterPro" id="IPR051603">
    <property type="entry name" value="Zinc-ADH_QOR/CCCR"/>
</dbReference>
<dbReference type="EMBL" id="JAUMSQ010000021">
    <property type="protein sequence ID" value="MDO3635147.1"/>
    <property type="molecule type" value="Genomic_DNA"/>
</dbReference>
<organism evidence="4 5">
    <name type="scientific">Mycolicibacterium arseniciresistens</name>
    <dbReference type="NCBI Taxonomy" id="3062257"/>
    <lineage>
        <taxon>Bacteria</taxon>
        <taxon>Bacillati</taxon>
        <taxon>Actinomycetota</taxon>
        <taxon>Actinomycetes</taxon>
        <taxon>Mycobacteriales</taxon>
        <taxon>Mycobacteriaceae</taxon>
        <taxon>Mycolicibacterium</taxon>
    </lineage>
</organism>
<keyword evidence="4" id="KW-0560">Oxidoreductase</keyword>
<reference evidence="4" key="1">
    <citation type="submission" date="2023-07" db="EMBL/GenBank/DDBJ databases">
        <title>Mycolicibacterium sp. nov., a novel bacterial species.</title>
        <authorList>
            <person name="Cao Y."/>
        </authorList>
    </citation>
    <scope>NUCLEOTIDE SEQUENCE</scope>
    <source>
        <strain evidence="4">KC 300</strain>
    </source>
</reference>
<name>A0ABT8UBK1_9MYCO</name>
<evidence type="ECO:0000259" key="3">
    <source>
        <dbReference type="SMART" id="SM00829"/>
    </source>
</evidence>
<evidence type="ECO:0000313" key="5">
    <source>
        <dbReference type="Proteomes" id="UP001168823"/>
    </source>
</evidence>
<dbReference type="InterPro" id="IPR013154">
    <property type="entry name" value="ADH-like_N"/>
</dbReference>
<dbReference type="SUPFAM" id="SSF51735">
    <property type="entry name" value="NAD(P)-binding Rossmann-fold domains"/>
    <property type="match status" value="1"/>
</dbReference>
<dbReference type="InterPro" id="IPR036291">
    <property type="entry name" value="NAD(P)-bd_dom_sf"/>
</dbReference>
<feature type="domain" description="Enoyl reductase (ER)" evidence="3">
    <location>
        <begin position="10"/>
        <end position="304"/>
    </location>
</feature>
<comment type="caution">
    <text evidence="4">The sequence shown here is derived from an EMBL/GenBank/DDBJ whole genome shotgun (WGS) entry which is preliminary data.</text>
</comment>